<dbReference type="PANTHER" id="PTHR31528">
    <property type="entry name" value="4-AMINO-5-HYDROXYMETHYL-2-METHYLPYRIMIDINE PHOSPHATE SYNTHASE THI11-RELATED"/>
    <property type="match status" value="1"/>
</dbReference>
<gene>
    <name evidence="3" type="ORF">CD29_03190</name>
</gene>
<dbReference type="Pfam" id="PF09084">
    <property type="entry name" value="NMT1"/>
    <property type="match status" value="1"/>
</dbReference>
<proteinExistence type="predicted"/>
<feature type="domain" description="SsuA/THI5-like" evidence="2">
    <location>
        <begin position="52"/>
        <end position="258"/>
    </location>
</feature>
<keyword evidence="4" id="KW-1185">Reference proteome</keyword>
<organism evidence="3 4">
    <name type="scientific">Ureibacillus manganicus DSM 26584</name>
    <dbReference type="NCBI Taxonomy" id="1384049"/>
    <lineage>
        <taxon>Bacteria</taxon>
        <taxon>Bacillati</taxon>
        <taxon>Bacillota</taxon>
        <taxon>Bacilli</taxon>
        <taxon>Bacillales</taxon>
        <taxon>Caryophanaceae</taxon>
        <taxon>Ureibacillus</taxon>
    </lineage>
</organism>
<dbReference type="GO" id="GO:0009228">
    <property type="term" value="P:thiamine biosynthetic process"/>
    <property type="evidence" value="ECO:0007669"/>
    <property type="project" value="InterPro"/>
</dbReference>
<dbReference type="RefSeq" id="WP_036182739.1">
    <property type="nucleotide sequence ID" value="NZ_AVDA01000003.1"/>
</dbReference>
<feature type="signal peptide" evidence="1">
    <location>
        <begin position="1"/>
        <end position="16"/>
    </location>
</feature>
<evidence type="ECO:0000259" key="2">
    <source>
        <dbReference type="Pfam" id="PF09084"/>
    </source>
</evidence>
<dbReference type="STRING" id="1384049.CD29_03190"/>
<feature type="chain" id="PRO_5039097553" evidence="1">
    <location>
        <begin position="17"/>
        <end position="343"/>
    </location>
</feature>
<dbReference type="EMBL" id="JPVN01000003">
    <property type="protein sequence ID" value="KGR79976.1"/>
    <property type="molecule type" value="Genomic_DNA"/>
</dbReference>
<comment type="caution">
    <text evidence="3">The sequence shown here is derived from an EMBL/GenBank/DDBJ whole genome shotgun (WGS) entry which is preliminary data.</text>
</comment>
<reference evidence="3 4" key="1">
    <citation type="submission" date="2014-02" db="EMBL/GenBank/DDBJ databases">
        <title>Draft genome sequence of Lysinibacillus manganicus DSM 26584T.</title>
        <authorList>
            <person name="Zhang F."/>
            <person name="Wang G."/>
            <person name="Zhang L."/>
        </authorList>
    </citation>
    <scope>NUCLEOTIDE SEQUENCE [LARGE SCALE GENOMIC DNA]</scope>
    <source>
        <strain evidence="3 4">DSM 26584</strain>
    </source>
</reference>
<dbReference type="CDD" id="cd01008">
    <property type="entry name" value="PBP2_NrtA_SsuA_CpmA_like"/>
    <property type="match status" value="1"/>
</dbReference>
<dbReference type="OrthoDB" id="506341at2"/>
<dbReference type="AlphaFoldDB" id="A0A0A3I5A1"/>
<keyword evidence="1" id="KW-0732">Signal</keyword>
<evidence type="ECO:0000256" key="1">
    <source>
        <dbReference type="SAM" id="SignalP"/>
    </source>
</evidence>
<accession>A0A0A3I5A1</accession>
<dbReference type="InterPro" id="IPR027939">
    <property type="entry name" value="NMT1/THI5"/>
</dbReference>
<dbReference type="InterPro" id="IPR015168">
    <property type="entry name" value="SsuA/THI5"/>
</dbReference>
<sequence length="343" mass="37099">MKKFLLLVFSVVFLLAACGNSGESTGQGSTKSGDLTKIQVILAAEGTPMYYAYVAKEKGFFEAEGLDVELVSGKGGSYVVQQVGAGTVNIGITAVSALVTAWDKAIDIRSVYQINVTNLFDLIVTEESGIKSVEELKGKIVGVTDLGGGEVPMVKSILAHAGLTADTDVTLRAIGSEAPSILAAFEKGTIDAYSGGAHDLVSLYGQDNFKSTSLIPEEFKTLPSTGIIVNGKYLDSNPEVVTKFARAIAKATDFSINNYDQTFEIMKKVFPEQYMDEKIANMFLTTFIGLSTPIEPEKGYGYIYEDAWQLMVDQFKGDVISNDINIKDYLDSSLLQEINNFKN</sequence>
<evidence type="ECO:0000313" key="3">
    <source>
        <dbReference type="EMBL" id="KGR79976.1"/>
    </source>
</evidence>
<dbReference type="PROSITE" id="PS51257">
    <property type="entry name" value="PROKAR_LIPOPROTEIN"/>
    <property type="match status" value="1"/>
</dbReference>
<dbReference type="SUPFAM" id="SSF53850">
    <property type="entry name" value="Periplasmic binding protein-like II"/>
    <property type="match status" value="1"/>
</dbReference>
<dbReference type="Proteomes" id="UP000030416">
    <property type="component" value="Unassembled WGS sequence"/>
</dbReference>
<dbReference type="Gene3D" id="3.40.190.10">
    <property type="entry name" value="Periplasmic binding protein-like II"/>
    <property type="match status" value="2"/>
</dbReference>
<dbReference type="PANTHER" id="PTHR31528:SF15">
    <property type="entry name" value="RIBOFLAVIN-BINDING PROTEIN RIBY"/>
    <property type="match status" value="1"/>
</dbReference>
<name>A0A0A3I5A1_9BACL</name>
<dbReference type="eggNOG" id="COG0715">
    <property type="taxonomic scope" value="Bacteria"/>
</dbReference>
<protein>
    <submittedName>
        <fullName evidence="3">ABC transporter substrate-binding protein</fullName>
    </submittedName>
</protein>
<evidence type="ECO:0000313" key="4">
    <source>
        <dbReference type="Proteomes" id="UP000030416"/>
    </source>
</evidence>